<proteinExistence type="predicted"/>
<sequence length="103" mass="11709">MTKTTIIEPADRPREDLLGRMAIAVVDLLAHDFDEILLERADHAARDQVCPLGQSAEAAGRITALCRELRAQIQRYERFDRMCRDAEDDRVREDGEAANNLPF</sequence>
<reference evidence="1 2" key="1">
    <citation type="submission" date="2024-09" db="EMBL/GenBank/DDBJ databases">
        <authorList>
            <person name="D'Angelo T."/>
        </authorList>
    </citation>
    <scope>NUCLEOTIDE SEQUENCE [LARGE SCALE GENOMIC DNA]</scope>
    <source>
        <strain evidence="1">SAG AM-320-E07</strain>
    </source>
</reference>
<keyword evidence="2" id="KW-1185">Reference proteome</keyword>
<accession>A0ABV6YLM3</accession>
<dbReference type="EMBL" id="JBHPKH010000097">
    <property type="protein sequence ID" value="MFC1573218.1"/>
    <property type="molecule type" value="Genomic_DNA"/>
</dbReference>
<name>A0ABV6YLM3_UNCEI</name>
<gene>
    <name evidence="1" type="ORF">ACFL6M_06425</name>
</gene>
<organism evidence="1 2">
    <name type="scientific">Eiseniibacteriota bacterium</name>
    <dbReference type="NCBI Taxonomy" id="2212470"/>
    <lineage>
        <taxon>Bacteria</taxon>
        <taxon>Candidatus Eiseniibacteriota</taxon>
    </lineage>
</organism>
<evidence type="ECO:0000313" key="2">
    <source>
        <dbReference type="Proteomes" id="UP001593833"/>
    </source>
</evidence>
<comment type="caution">
    <text evidence="1">The sequence shown here is derived from an EMBL/GenBank/DDBJ whole genome shotgun (WGS) entry which is preliminary data.</text>
</comment>
<evidence type="ECO:0000313" key="1">
    <source>
        <dbReference type="EMBL" id="MFC1573218.1"/>
    </source>
</evidence>
<protein>
    <submittedName>
        <fullName evidence="1">Uncharacterized protein</fullName>
    </submittedName>
</protein>
<dbReference type="Proteomes" id="UP001593833">
    <property type="component" value="Unassembled WGS sequence"/>
</dbReference>